<sequence length="98" mass="11058">MRYHRAHHTLAKMFIIILILAGSIRSCKTLFPSRASGNVRFLVSISPSLEYTAVSSMLYTVFLMDTPSGQYVFLITAYDVLIRIGRCFLLGLLRRSGL</sequence>
<reference evidence="2" key="1">
    <citation type="submission" date="2021-12" db="EMBL/GenBank/DDBJ databases">
        <title>Comparative genomics, transcriptomics and evolutionary studies reveal genomic signatures of adaptation to plant cell wall in hemibiotrophic fungi.</title>
        <authorList>
            <consortium name="DOE Joint Genome Institute"/>
            <person name="Baroncelli R."/>
            <person name="Diaz J.F."/>
            <person name="Benocci T."/>
            <person name="Peng M."/>
            <person name="Battaglia E."/>
            <person name="Haridas S."/>
            <person name="Andreopoulos W."/>
            <person name="Labutti K."/>
            <person name="Pangilinan J."/>
            <person name="Floch G.L."/>
            <person name="Makela M.R."/>
            <person name="Henrissat B."/>
            <person name="Grigoriev I.V."/>
            <person name="Crouch J.A."/>
            <person name="De Vries R.P."/>
            <person name="Sukno S.A."/>
            <person name="Thon M.R."/>
        </authorList>
    </citation>
    <scope>NUCLEOTIDE SEQUENCE</scope>
    <source>
        <strain evidence="2">CBS 112980</strain>
    </source>
</reference>
<evidence type="ECO:0000256" key="1">
    <source>
        <dbReference type="SAM" id="Phobius"/>
    </source>
</evidence>
<protein>
    <submittedName>
        <fullName evidence="2">Uncharacterized protein</fullName>
    </submittedName>
</protein>
<dbReference type="GeneID" id="85386505"/>
<feature type="transmembrane region" description="Helical" evidence="1">
    <location>
        <begin position="71"/>
        <end position="93"/>
    </location>
</feature>
<keyword evidence="1" id="KW-0812">Transmembrane</keyword>
<keyword evidence="1" id="KW-1133">Transmembrane helix</keyword>
<feature type="transmembrane region" description="Helical" evidence="1">
    <location>
        <begin position="6"/>
        <end position="27"/>
    </location>
</feature>
<dbReference type="Proteomes" id="UP001244207">
    <property type="component" value="Unassembled WGS sequence"/>
</dbReference>
<dbReference type="AlphaFoldDB" id="A0AAD8XDR0"/>
<keyword evidence="1" id="KW-0472">Membrane</keyword>
<organism evidence="2 3">
    <name type="scientific">Glomerella acutata</name>
    <name type="common">Colletotrichum acutatum</name>
    <dbReference type="NCBI Taxonomy" id="27357"/>
    <lineage>
        <taxon>Eukaryota</taxon>
        <taxon>Fungi</taxon>
        <taxon>Dikarya</taxon>
        <taxon>Ascomycota</taxon>
        <taxon>Pezizomycotina</taxon>
        <taxon>Sordariomycetes</taxon>
        <taxon>Hypocreomycetidae</taxon>
        <taxon>Glomerellales</taxon>
        <taxon>Glomerellaceae</taxon>
        <taxon>Colletotrichum</taxon>
        <taxon>Colletotrichum acutatum species complex</taxon>
    </lineage>
</organism>
<proteinExistence type="predicted"/>
<dbReference type="EMBL" id="JAHMHS010000057">
    <property type="protein sequence ID" value="KAK1724004.1"/>
    <property type="molecule type" value="Genomic_DNA"/>
</dbReference>
<feature type="transmembrane region" description="Helical" evidence="1">
    <location>
        <begin position="39"/>
        <end position="59"/>
    </location>
</feature>
<comment type="caution">
    <text evidence="2">The sequence shown here is derived from an EMBL/GenBank/DDBJ whole genome shotgun (WGS) entry which is preliminary data.</text>
</comment>
<evidence type="ECO:0000313" key="3">
    <source>
        <dbReference type="Proteomes" id="UP001244207"/>
    </source>
</evidence>
<gene>
    <name evidence="2" type="ORF">BDZ83DRAFT_364644</name>
</gene>
<name>A0AAD8XDR0_GLOAC</name>
<dbReference type="RefSeq" id="XP_060364059.1">
    <property type="nucleotide sequence ID" value="XM_060502606.1"/>
</dbReference>
<evidence type="ECO:0000313" key="2">
    <source>
        <dbReference type="EMBL" id="KAK1724004.1"/>
    </source>
</evidence>
<accession>A0AAD8XDR0</accession>
<keyword evidence="3" id="KW-1185">Reference proteome</keyword>